<dbReference type="SUPFAM" id="SSF75169">
    <property type="entry name" value="DsrEFH-like"/>
    <property type="match status" value="1"/>
</dbReference>
<dbReference type="Pfam" id="PF02635">
    <property type="entry name" value="DsrE"/>
    <property type="match status" value="1"/>
</dbReference>
<dbReference type="InterPro" id="IPR003787">
    <property type="entry name" value="Sulphur_relay_DsrE/F-like"/>
</dbReference>
<proteinExistence type="predicted"/>
<dbReference type="EMBL" id="FNYR01000003">
    <property type="protein sequence ID" value="SEI59614.1"/>
    <property type="molecule type" value="Genomic_DNA"/>
</dbReference>
<gene>
    <name evidence="1" type="ORF">SAMN05444271_103124</name>
</gene>
<dbReference type="AlphaFoldDB" id="A0A1H6S195"/>
<accession>A0A1H6S195</accession>
<dbReference type="STRING" id="1073996.SAMN05444271_103124"/>
<evidence type="ECO:0000313" key="2">
    <source>
        <dbReference type="Proteomes" id="UP000198888"/>
    </source>
</evidence>
<organism evidence="1 2">
    <name type="scientific">Halohasta litchfieldiae</name>
    <dbReference type="NCBI Taxonomy" id="1073996"/>
    <lineage>
        <taxon>Archaea</taxon>
        <taxon>Methanobacteriati</taxon>
        <taxon>Methanobacteriota</taxon>
        <taxon>Stenosarchaea group</taxon>
        <taxon>Halobacteria</taxon>
        <taxon>Halobacteriales</taxon>
        <taxon>Haloferacaceae</taxon>
        <taxon>Halohasta</taxon>
    </lineage>
</organism>
<dbReference type="InterPro" id="IPR027396">
    <property type="entry name" value="DsrEFH-like"/>
</dbReference>
<protein>
    <submittedName>
        <fullName evidence="1">Uncharacterized protein</fullName>
    </submittedName>
</protein>
<dbReference type="Gene3D" id="3.40.1260.10">
    <property type="entry name" value="DsrEFH-like"/>
    <property type="match status" value="1"/>
</dbReference>
<keyword evidence="2" id="KW-1185">Reference proteome</keyword>
<evidence type="ECO:0000313" key="1">
    <source>
        <dbReference type="EMBL" id="SEI59614.1"/>
    </source>
</evidence>
<name>A0A1H6S195_9EURY</name>
<reference evidence="1 2" key="1">
    <citation type="submission" date="2016-10" db="EMBL/GenBank/DDBJ databases">
        <authorList>
            <person name="de Groot N.N."/>
        </authorList>
    </citation>
    <scope>NUCLEOTIDE SEQUENCE [LARGE SCALE GENOMIC DNA]</scope>
    <source>
        <strain evidence="1 2">DSM 22187</strain>
    </source>
</reference>
<dbReference type="Proteomes" id="UP000198888">
    <property type="component" value="Unassembled WGS sequence"/>
</dbReference>
<sequence>MVRRVEGCVAKAAIFILTGNESHADYGRLANGLEAAKEFVETDGDEVTVVFDGGGTQWIPELIDAESDYHELYLAIRDEAVVCDYCASAFGVEEAVDEAGLTLVNEYEGHPSIREFVADGYEVITF</sequence>